<protein>
    <recommendedName>
        <fullName evidence="1">Bacterial bifunctional deaminase-reductase C-terminal domain-containing protein</fullName>
    </recommendedName>
</protein>
<dbReference type="Proteomes" id="UP000178570">
    <property type="component" value="Unassembled WGS sequence"/>
</dbReference>
<dbReference type="PANTHER" id="PTHR38011:SF11">
    <property type="entry name" value="2,5-DIAMINO-6-RIBOSYLAMINO-4(3H)-PYRIMIDINONE 5'-PHOSPHATE REDUCTASE"/>
    <property type="match status" value="1"/>
</dbReference>
<gene>
    <name evidence="2" type="ORF">A2570_00830</name>
</gene>
<proteinExistence type="predicted"/>
<dbReference type="Gene3D" id="3.40.430.10">
    <property type="entry name" value="Dihydrofolate Reductase, subunit A"/>
    <property type="match status" value="1"/>
</dbReference>
<dbReference type="Pfam" id="PF01872">
    <property type="entry name" value="RibD_C"/>
    <property type="match status" value="1"/>
</dbReference>
<evidence type="ECO:0000313" key="2">
    <source>
        <dbReference type="EMBL" id="OGY40664.1"/>
    </source>
</evidence>
<comment type="caution">
    <text evidence="2">The sequence shown here is derived from an EMBL/GenBank/DDBJ whole genome shotgun (WGS) entry which is preliminary data.</text>
</comment>
<feature type="domain" description="Bacterial bifunctional deaminase-reductase C-terminal" evidence="1">
    <location>
        <begin position="2"/>
        <end position="162"/>
    </location>
</feature>
<dbReference type="EMBL" id="MHHY01000006">
    <property type="protein sequence ID" value="OGY40664.1"/>
    <property type="molecule type" value="Genomic_DNA"/>
</dbReference>
<dbReference type="STRING" id="1797529.A2570_00830"/>
<evidence type="ECO:0000259" key="1">
    <source>
        <dbReference type="Pfam" id="PF01872"/>
    </source>
</evidence>
<dbReference type="GO" id="GO:0009231">
    <property type="term" value="P:riboflavin biosynthetic process"/>
    <property type="evidence" value="ECO:0007669"/>
    <property type="project" value="InterPro"/>
</dbReference>
<dbReference type="SUPFAM" id="SSF53597">
    <property type="entry name" value="Dihydrofolate reductase-like"/>
    <property type="match status" value="1"/>
</dbReference>
<reference evidence="2 3" key="1">
    <citation type="journal article" date="2016" name="Nat. Commun.">
        <title>Thousands of microbial genomes shed light on interconnected biogeochemical processes in an aquifer system.</title>
        <authorList>
            <person name="Anantharaman K."/>
            <person name="Brown C.T."/>
            <person name="Hug L.A."/>
            <person name="Sharon I."/>
            <person name="Castelle C.J."/>
            <person name="Probst A.J."/>
            <person name="Thomas B.C."/>
            <person name="Singh A."/>
            <person name="Wilkins M.J."/>
            <person name="Karaoz U."/>
            <person name="Brodie E.L."/>
            <person name="Williams K.H."/>
            <person name="Hubbard S.S."/>
            <person name="Banfield J.F."/>
        </authorList>
    </citation>
    <scope>NUCLEOTIDE SEQUENCE [LARGE SCALE GENOMIC DNA]</scope>
</reference>
<sequence>MKVILYIATSINGYITYGLENSDWVSKIDWQEFDALKNRCGVLVMGRKTFYQAGSNFPYKGALNIVMTHNTELLRNEIANALFTDRTPKEVIKLCEEKGFKELMLVGGMELNTSFLKDNLIDEIWLSIHPLLIGDGLSLVQKFDYFKDLEFLGLKQLDQGLVQLKYKVK</sequence>
<dbReference type="GO" id="GO:0008703">
    <property type="term" value="F:5-amino-6-(5-phosphoribosylamino)uracil reductase activity"/>
    <property type="evidence" value="ECO:0007669"/>
    <property type="project" value="InterPro"/>
</dbReference>
<name>A0A1G1XL81_9BACT</name>
<dbReference type="InterPro" id="IPR002734">
    <property type="entry name" value="RibDG_C"/>
</dbReference>
<dbReference type="InterPro" id="IPR024072">
    <property type="entry name" value="DHFR-like_dom_sf"/>
</dbReference>
<organism evidence="2 3">
    <name type="scientific">Candidatus Brennerbacteria bacterium RIFOXYD1_FULL_41_16</name>
    <dbReference type="NCBI Taxonomy" id="1797529"/>
    <lineage>
        <taxon>Bacteria</taxon>
        <taxon>Candidatus Brenneribacteriota</taxon>
    </lineage>
</organism>
<dbReference type="PANTHER" id="PTHR38011">
    <property type="entry name" value="DIHYDROFOLATE REDUCTASE FAMILY PROTEIN (AFU_ORTHOLOGUE AFUA_8G06820)"/>
    <property type="match status" value="1"/>
</dbReference>
<dbReference type="InterPro" id="IPR050765">
    <property type="entry name" value="Riboflavin_Biosynth_HTPR"/>
</dbReference>
<evidence type="ECO:0000313" key="3">
    <source>
        <dbReference type="Proteomes" id="UP000178570"/>
    </source>
</evidence>
<accession>A0A1G1XL81</accession>
<dbReference type="AlphaFoldDB" id="A0A1G1XL81"/>